<keyword evidence="3" id="KW-1185">Reference proteome</keyword>
<accession>A0A4R4VXD8</accession>
<comment type="caution">
    <text evidence="2">The sequence shown here is derived from an EMBL/GenBank/DDBJ whole genome shotgun (WGS) entry which is preliminary data.</text>
</comment>
<reference evidence="2 3" key="1">
    <citation type="submission" date="2019-03" db="EMBL/GenBank/DDBJ databases">
        <title>Draft genome sequences of novel Actinobacteria.</title>
        <authorList>
            <person name="Sahin N."/>
            <person name="Ay H."/>
            <person name="Saygin H."/>
        </authorList>
    </citation>
    <scope>NUCLEOTIDE SEQUENCE [LARGE SCALE GENOMIC DNA]</scope>
    <source>
        <strain evidence="2 3">KC310</strain>
    </source>
</reference>
<dbReference type="EMBL" id="SMKO01000028">
    <property type="protein sequence ID" value="TDD07155.1"/>
    <property type="molecule type" value="Genomic_DNA"/>
</dbReference>
<evidence type="ECO:0000313" key="3">
    <source>
        <dbReference type="Proteomes" id="UP000295258"/>
    </source>
</evidence>
<proteinExistence type="predicted"/>
<evidence type="ECO:0000256" key="1">
    <source>
        <dbReference type="SAM" id="MobiDB-lite"/>
    </source>
</evidence>
<evidence type="ECO:0000313" key="2">
    <source>
        <dbReference type="EMBL" id="TDD07155.1"/>
    </source>
</evidence>
<dbReference type="AlphaFoldDB" id="A0A4R4VXD8"/>
<feature type="region of interest" description="Disordered" evidence="1">
    <location>
        <begin position="1"/>
        <end position="41"/>
    </location>
</feature>
<sequence length="552" mass="59360">MAQGHGTASRRHRAGDCGGALPPSGSKVPTKPFPTKEEPVQAPYDTELTADVFAEAKNTFNCLVGHLTDAATGTLTHDRLEETIVERGRELQRLLLQAHLDLRALRERRQVHGARRDGTAAGVIGADGVPRRRVEIGHRRLLATLVGTVTVARCAWRALGVRNVYPADAALSLPVVRHSAGLAKLAVIETVRGSFDAALAALTARCGQVIGKRQIEQVVARAAADVDAFYAARLPVPCTASTVLVLSVDGKGIAMRPEALRPATAKAAARARATFRTRLASGEKPARKRMATLGVVYDAEPAPRRPHDVIAVPGGRAGRRRPRPRPRALRKWLCGSVITGPGAMIVKVFDHAEARDPGRVRPWVVLVDGARHQLDLITCEAARHGIRVHIVIDFVHVLEKLWAAAWSLPPPAAPAAEDWVAGHAVALLAGHTGQVITTLTAQAATAGVQRRDGIDACIRYLSNNAGHLRYDQALEAGWPIETGVVEGACRHLIADRFDLAGARWGLAGAEAVLKLRALTANGHLEECWTFHLARQHERVHQTGYQDGYALTA</sequence>
<protein>
    <submittedName>
        <fullName evidence="2">ISKra4 family transposase</fullName>
    </submittedName>
</protein>
<name>A0A4R4VXD8_9ACTN</name>
<dbReference type="Proteomes" id="UP000295258">
    <property type="component" value="Unassembled WGS sequence"/>
</dbReference>
<organism evidence="2 3">
    <name type="scientific">Nonomuraea deserti</name>
    <dbReference type="NCBI Taxonomy" id="1848322"/>
    <lineage>
        <taxon>Bacteria</taxon>
        <taxon>Bacillati</taxon>
        <taxon>Actinomycetota</taxon>
        <taxon>Actinomycetes</taxon>
        <taxon>Streptosporangiales</taxon>
        <taxon>Streptosporangiaceae</taxon>
        <taxon>Nonomuraea</taxon>
    </lineage>
</organism>
<dbReference type="NCBIfam" id="NF033572">
    <property type="entry name" value="transpos_ISKra4"/>
    <property type="match status" value="1"/>
</dbReference>
<gene>
    <name evidence="2" type="ORF">E1292_14060</name>
</gene>